<reference evidence="9 10" key="2">
    <citation type="submission" date="2018-11" db="EMBL/GenBank/DDBJ databases">
        <authorList>
            <consortium name="Pathogen Informatics"/>
        </authorList>
    </citation>
    <scope>NUCLEOTIDE SEQUENCE [LARGE SCALE GENOMIC DNA]</scope>
</reference>
<dbReference type="OrthoDB" id="5966927at2759"/>
<evidence type="ECO:0000313" key="9">
    <source>
        <dbReference type="EMBL" id="VDM17204.1"/>
    </source>
</evidence>
<dbReference type="AlphaFoldDB" id="A0A0R3WJS4"/>
<feature type="transmembrane region" description="Helical" evidence="7">
    <location>
        <begin position="348"/>
        <end position="366"/>
    </location>
</feature>
<evidence type="ECO:0000256" key="2">
    <source>
        <dbReference type="ARBA" id="ARBA00007600"/>
    </source>
</evidence>
<dbReference type="EMBL" id="UYWX01000134">
    <property type="protein sequence ID" value="VDM17204.1"/>
    <property type="molecule type" value="Genomic_DNA"/>
</dbReference>
<keyword evidence="5 7" id="KW-0472">Membrane</keyword>
<dbReference type="GO" id="GO:0030473">
    <property type="term" value="P:nuclear migration along microtubule"/>
    <property type="evidence" value="ECO:0007669"/>
    <property type="project" value="TreeGrafter"/>
</dbReference>
<keyword evidence="4 7" id="KW-1133">Transmembrane helix</keyword>
<dbReference type="Proteomes" id="UP000274429">
    <property type="component" value="Unassembled WGS sequence"/>
</dbReference>
<feature type="transmembrane region" description="Helical" evidence="7">
    <location>
        <begin position="591"/>
        <end position="614"/>
    </location>
</feature>
<feature type="transmembrane region" description="Helical" evidence="7">
    <location>
        <begin position="397"/>
        <end position="419"/>
    </location>
</feature>
<feature type="transmembrane region" description="Helical" evidence="7">
    <location>
        <begin position="274"/>
        <end position="294"/>
    </location>
</feature>
<comment type="similarity">
    <text evidence="2">Belongs to the TMEM201 family.</text>
</comment>
<keyword evidence="10" id="KW-1185">Reference proteome</keyword>
<dbReference type="PANTHER" id="PTHR28646:SF1">
    <property type="entry name" value="TRANSMEMBRANE PROTEIN 201"/>
    <property type="match status" value="1"/>
</dbReference>
<organism evidence="11">
    <name type="scientific">Hydatigena taeniaeformis</name>
    <name type="common">Feline tapeworm</name>
    <name type="synonym">Taenia taeniaeformis</name>
    <dbReference type="NCBI Taxonomy" id="6205"/>
    <lineage>
        <taxon>Eukaryota</taxon>
        <taxon>Metazoa</taxon>
        <taxon>Spiralia</taxon>
        <taxon>Lophotrochozoa</taxon>
        <taxon>Platyhelminthes</taxon>
        <taxon>Cestoda</taxon>
        <taxon>Eucestoda</taxon>
        <taxon>Cyclophyllidea</taxon>
        <taxon>Taeniidae</taxon>
        <taxon>Hydatigera</taxon>
    </lineage>
</organism>
<evidence type="ECO:0000256" key="3">
    <source>
        <dbReference type="ARBA" id="ARBA00022692"/>
    </source>
</evidence>
<protein>
    <submittedName>
        <fullName evidence="11">Ima1_N domain-containing protein</fullName>
    </submittedName>
</protein>
<dbReference type="STRING" id="6205.A0A0R3WJS4"/>
<evidence type="ECO:0000256" key="6">
    <source>
        <dbReference type="ARBA" id="ARBA00023242"/>
    </source>
</evidence>
<proteinExistence type="inferred from homology"/>
<keyword evidence="6" id="KW-0539">Nucleus</keyword>
<evidence type="ECO:0000313" key="11">
    <source>
        <dbReference type="WBParaSite" id="TTAC_0000093701-mRNA-1"/>
    </source>
</evidence>
<reference evidence="11" key="1">
    <citation type="submission" date="2017-02" db="UniProtKB">
        <authorList>
            <consortium name="WormBaseParasite"/>
        </authorList>
    </citation>
    <scope>IDENTIFICATION</scope>
</reference>
<dbReference type="WBParaSite" id="TTAC_0000093701-mRNA-1">
    <property type="protein sequence ID" value="TTAC_0000093701-mRNA-1"/>
    <property type="gene ID" value="TTAC_0000093701"/>
</dbReference>
<evidence type="ECO:0000256" key="4">
    <source>
        <dbReference type="ARBA" id="ARBA00022989"/>
    </source>
</evidence>
<evidence type="ECO:0000256" key="7">
    <source>
        <dbReference type="SAM" id="Phobius"/>
    </source>
</evidence>
<dbReference type="GO" id="GO:0005637">
    <property type="term" value="C:nuclear inner membrane"/>
    <property type="evidence" value="ECO:0007669"/>
    <property type="project" value="UniProtKB-SubCell"/>
</dbReference>
<dbReference type="GO" id="GO:0005521">
    <property type="term" value="F:lamin binding"/>
    <property type="evidence" value="ECO:0007669"/>
    <property type="project" value="TreeGrafter"/>
</dbReference>
<gene>
    <name evidence="9" type="ORF">TTAC_LOCUS938</name>
</gene>
<evidence type="ECO:0000256" key="5">
    <source>
        <dbReference type="ARBA" id="ARBA00023136"/>
    </source>
</evidence>
<dbReference type="InterPro" id="IPR040041">
    <property type="entry name" value="TMEM201"/>
</dbReference>
<feature type="domain" description="Ima1 N-terminal" evidence="8">
    <location>
        <begin position="60"/>
        <end position="180"/>
    </location>
</feature>
<sequence>MRHLIFPDILNVHRSYRFMNLTSIEAYHVATVGTCGLFLCALTYFLFQVLHLYFNRKILVECWFCRSLSTVKVSDRNAFFCISCKQYNGFTESGDYNRPLPAQYEANLNPYIFTSPRNLTVNNSKSDILCVLCAQRQAYKIDQLARFEPSNEASWDQELDQFKKELEGRCVLCPSCTIKVHRRINQVLNRLYLNNREASSLIYTFHFKLYYKLLLAFIVVLATEMPFIVNILILIDAKILPSVLSWWRNRCNKNSSVDSLPNEHYGFSRSSTSLCIILSFLRIITTLIWLVLGISPFLGFFHYHICHLHSASPIRLIFRKLALHIPQRYCEYVADWKSALTIQPSRALWGYVLCLFGHLVLLLQTLQPTTSPIRALLDFVLIVLAADLAITCQDPSSIQALLLGLLPVAGIGIFSYNWLSYRKRGIGEQKRKLTTWSPLASSHNKEFAYDNESAAPSRLPKTDTLGARSLSLDKLSLHSSSSPTAYSAIFSPPTLVSLPPRSHFCASSTAPDYTRLRQGVGDHDDMNEVMSHFTSVSQRSMCRRGHSKRPHRKRRLQQPVGLLRWVVYLLFGRLEKWEDVKAELVCLLNAVLVAVLLILICHLFYSIVPALWGLKL</sequence>
<comment type="subcellular location">
    <subcellularLocation>
        <location evidence="1">Nucleus inner membrane</location>
        <topology evidence="1">Multi-pass membrane protein</topology>
    </subcellularLocation>
</comment>
<dbReference type="PANTHER" id="PTHR28646">
    <property type="entry name" value="TRANSMEMBRANE PROTEIN 201"/>
    <property type="match status" value="1"/>
</dbReference>
<evidence type="ECO:0000259" key="8">
    <source>
        <dbReference type="Pfam" id="PF09779"/>
    </source>
</evidence>
<dbReference type="InterPro" id="IPR018617">
    <property type="entry name" value="Ima1_N"/>
</dbReference>
<keyword evidence="3 7" id="KW-0812">Transmembrane</keyword>
<feature type="transmembrane region" description="Helical" evidence="7">
    <location>
        <begin position="26"/>
        <end position="47"/>
    </location>
</feature>
<dbReference type="GO" id="GO:0051015">
    <property type="term" value="F:actin filament binding"/>
    <property type="evidence" value="ECO:0007669"/>
    <property type="project" value="TreeGrafter"/>
</dbReference>
<evidence type="ECO:0000256" key="1">
    <source>
        <dbReference type="ARBA" id="ARBA00004473"/>
    </source>
</evidence>
<name>A0A0R3WJS4_HYDTA</name>
<evidence type="ECO:0000313" key="10">
    <source>
        <dbReference type="Proteomes" id="UP000274429"/>
    </source>
</evidence>
<dbReference type="Pfam" id="PF09779">
    <property type="entry name" value="Ima1_N"/>
    <property type="match status" value="1"/>
</dbReference>
<accession>A0A0R3WJS4</accession>